<dbReference type="Gene3D" id="3.30.750.24">
    <property type="entry name" value="STAS domain"/>
    <property type="match status" value="1"/>
</dbReference>
<dbReference type="Pfam" id="PF13466">
    <property type="entry name" value="STAS_2"/>
    <property type="match status" value="1"/>
</dbReference>
<accession>A0ABP6K8S3</accession>
<proteinExistence type="predicted"/>
<feature type="domain" description="STAS" evidence="1">
    <location>
        <begin position="18"/>
        <end position="97"/>
    </location>
</feature>
<organism evidence="2 3">
    <name type="scientific">Streptomyces enissocaesilis</name>
    <dbReference type="NCBI Taxonomy" id="332589"/>
    <lineage>
        <taxon>Bacteria</taxon>
        <taxon>Bacillati</taxon>
        <taxon>Actinomycetota</taxon>
        <taxon>Actinomycetes</taxon>
        <taxon>Kitasatosporales</taxon>
        <taxon>Streptomycetaceae</taxon>
        <taxon>Streptomyces</taxon>
        <taxon>Streptomyces rochei group</taxon>
    </lineage>
</organism>
<reference evidence="3" key="1">
    <citation type="journal article" date="2019" name="Int. J. Syst. Evol. Microbiol.">
        <title>The Global Catalogue of Microorganisms (GCM) 10K type strain sequencing project: providing services to taxonomists for standard genome sequencing and annotation.</title>
        <authorList>
            <consortium name="The Broad Institute Genomics Platform"/>
            <consortium name="The Broad Institute Genome Sequencing Center for Infectious Disease"/>
            <person name="Wu L."/>
            <person name="Ma J."/>
        </authorList>
    </citation>
    <scope>NUCLEOTIDE SEQUENCE [LARGE SCALE GENOMIC DNA]</scope>
    <source>
        <strain evidence="3">JCM 9088</strain>
    </source>
</reference>
<protein>
    <recommendedName>
        <fullName evidence="1">STAS domain-containing protein</fullName>
    </recommendedName>
</protein>
<dbReference type="Proteomes" id="UP001500403">
    <property type="component" value="Unassembled WGS sequence"/>
</dbReference>
<evidence type="ECO:0000313" key="2">
    <source>
        <dbReference type="EMBL" id="GAA2974815.1"/>
    </source>
</evidence>
<dbReference type="PROSITE" id="PS50801">
    <property type="entry name" value="STAS"/>
    <property type="match status" value="1"/>
</dbReference>
<dbReference type="CDD" id="cd07043">
    <property type="entry name" value="STAS_anti-anti-sigma_factors"/>
    <property type="match status" value="1"/>
</dbReference>
<evidence type="ECO:0000259" key="1">
    <source>
        <dbReference type="PROSITE" id="PS50801"/>
    </source>
</evidence>
<sequence length="119" mass="12704">MSKTTGPETRVLMLPGRDGRRVIVCEGEFDMGSQAALRQALETAHDDGITRTVVDLAGVSFADSSMLNTLIQAHRRQHLVLAGPLTPQVSRLLEISGAYALFTIAADTASTTEPTAQLP</sequence>
<dbReference type="InterPro" id="IPR002645">
    <property type="entry name" value="STAS_dom"/>
</dbReference>
<keyword evidence="3" id="KW-1185">Reference proteome</keyword>
<dbReference type="InterPro" id="IPR036513">
    <property type="entry name" value="STAS_dom_sf"/>
</dbReference>
<comment type="caution">
    <text evidence="2">The sequence shown here is derived from an EMBL/GenBank/DDBJ whole genome shotgun (WGS) entry which is preliminary data.</text>
</comment>
<dbReference type="SUPFAM" id="SSF52091">
    <property type="entry name" value="SpoIIaa-like"/>
    <property type="match status" value="1"/>
</dbReference>
<evidence type="ECO:0000313" key="3">
    <source>
        <dbReference type="Proteomes" id="UP001500403"/>
    </source>
</evidence>
<gene>
    <name evidence="2" type="ORF">GCM10010446_68820</name>
</gene>
<dbReference type="PANTHER" id="PTHR33495:SF2">
    <property type="entry name" value="ANTI-SIGMA FACTOR ANTAGONIST TM_1081-RELATED"/>
    <property type="match status" value="1"/>
</dbReference>
<dbReference type="PANTHER" id="PTHR33495">
    <property type="entry name" value="ANTI-SIGMA FACTOR ANTAGONIST TM_1081-RELATED-RELATED"/>
    <property type="match status" value="1"/>
</dbReference>
<dbReference type="RefSeq" id="WP_344500975.1">
    <property type="nucleotide sequence ID" value="NZ_BAAAUD010000115.1"/>
</dbReference>
<dbReference type="EMBL" id="BAAAUD010000115">
    <property type="protein sequence ID" value="GAA2974815.1"/>
    <property type="molecule type" value="Genomic_DNA"/>
</dbReference>
<name>A0ABP6K8S3_9ACTN</name>
<dbReference type="InterPro" id="IPR058548">
    <property type="entry name" value="MlaB-like_STAS"/>
</dbReference>